<dbReference type="Pfam" id="PF26573">
    <property type="entry name" value="TPR_Epg5_2"/>
    <property type="match status" value="1"/>
</dbReference>
<feature type="compositionally biased region" description="Basic and acidic residues" evidence="3">
    <location>
        <begin position="32"/>
        <end position="51"/>
    </location>
</feature>
<evidence type="ECO:0008006" key="8">
    <source>
        <dbReference type="Google" id="ProtNLM"/>
    </source>
</evidence>
<dbReference type="InterPro" id="IPR051436">
    <property type="entry name" value="Autophagy-related_EPG5"/>
</dbReference>
<dbReference type="RefSeq" id="XP_030828492.1">
    <property type="nucleotide sequence ID" value="XM_030972632.1"/>
</dbReference>
<dbReference type="OrthoDB" id="75419at2759"/>
<dbReference type="PANTHER" id="PTHR31139">
    <property type="entry name" value="ECTOPIC P GRANULES PROTEIN 5 HOMOLOG"/>
    <property type="match status" value="1"/>
</dbReference>
<feature type="compositionally biased region" description="Acidic residues" evidence="3">
    <location>
        <begin position="142"/>
        <end position="155"/>
    </location>
</feature>
<keyword evidence="2" id="KW-0072">Autophagy</keyword>
<protein>
    <recommendedName>
        <fullName evidence="8">Ectopic P granules protein 5 homolog</fullName>
    </recommendedName>
</protein>
<feature type="domain" description="Epg5-like TPR" evidence="5">
    <location>
        <begin position="1509"/>
        <end position="1744"/>
    </location>
</feature>
<feature type="compositionally biased region" description="Basic and acidic residues" evidence="3">
    <location>
        <begin position="66"/>
        <end position="83"/>
    </location>
</feature>
<dbReference type="PANTHER" id="PTHR31139:SF4">
    <property type="entry name" value="ECTOPIC P GRANULES PROTEIN 5 HOMOLOG"/>
    <property type="match status" value="1"/>
</dbReference>
<dbReference type="InParanoid" id="A0A7M7MYI9"/>
<feature type="compositionally biased region" description="Basic and acidic residues" evidence="3">
    <location>
        <begin position="225"/>
        <end position="235"/>
    </location>
</feature>
<evidence type="ECO:0000313" key="7">
    <source>
        <dbReference type="Proteomes" id="UP000007110"/>
    </source>
</evidence>
<feature type="compositionally biased region" description="Basic residues" evidence="3">
    <location>
        <begin position="7"/>
        <end position="17"/>
    </location>
</feature>
<feature type="domain" description="Epg5-like central TPR repeats" evidence="4">
    <location>
        <begin position="2005"/>
        <end position="2396"/>
    </location>
</feature>
<keyword evidence="7" id="KW-1185">Reference proteome</keyword>
<evidence type="ECO:0000256" key="2">
    <source>
        <dbReference type="ARBA" id="ARBA00023006"/>
    </source>
</evidence>
<organism evidence="6 7">
    <name type="scientific">Strongylocentrotus purpuratus</name>
    <name type="common">Purple sea urchin</name>
    <dbReference type="NCBI Taxonomy" id="7668"/>
    <lineage>
        <taxon>Eukaryota</taxon>
        <taxon>Metazoa</taxon>
        <taxon>Echinodermata</taxon>
        <taxon>Eleutherozoa</taxon>
        <taxon>Echinozoa</taxon>
        <taxon>Echinoidea</taxon>
        <taxon>Euechinoidea</taxon>
        <taxon>Echinacea</taxon>
        <taxon>Camarodonta</taxon>
        <taxon>Echinidea</taxon>
        <taxon>Strongylocentrotidae</taxon>
        <taxon>Strongylocentrotus</taxon>
    </lineage>
</organism>
<feature type="compositionally biased region" description="Polar residues" evidence="3">
    <location>
        <begin position="337"/>
        <end position="346"/>
    </location>
</feature>
<dbReference type="GeneID" id="578412"/>
<feature type="compositionally biased region" description="Low complexity" evidence="3">
    <location>
        <begin position="52"/>
        <end position="65"/>
    </location>
</feature>
<dbReference type="CTD" id="57724"/>
<evidence type="ECO:0000256" key="1">
    <source>
        <dbReference type="ARBA" id="ARBA00010948"/>
    </source>
</evidence>
<dbReference type="FunCoup" id="A0A7M7MYI9">
    <property type="interactions" value="1057"/>
</dbReference>
<dbReference type="GO" id="GO:0005737">
    <property type="term" value="C:cytoplasm"/>
    <property type="evidence" value="ECO:0000318"/>
    <property type="project" value="GO_Central"/>
</dbReference>
<evidence type="ECO:0000313" key="6">
    <source>
        <dbReference type="EnsemblMetazoa" id="XP_030828492"/>
    </source>
</evidence>
<dbReference type="EnsemblMetazoa" id="XM_030972632">
    <property type="protein sequence ID" value="XP_030828492"/>
    <property type="gene ID" value="LOC578412"/>
</dbReference>
<dbReference type="Proteomes" id="UP000007110">
    <property type="component" value="Unassembled WGS sequence"/>
</dbReference>
<feature type="region of interest" description="Disordered" evidence="3">
    <location>
        <begin position="1627"/>
        <end position="1677"/>
    </location>
</feature>
<dbReference type="KEGG" id="spu:578412"/>
<feature type="region of interest" description="Disordered" evidence="3">
    <location>
        <begin position="1"/>
        <end position="404"/>
    </location>
</feature>
<reference evidence="7" key="1">
    <citation type="submission" date="2015-02" db="EMBL/GenBank/DDBJ databases">
        <title>Genome sequencing for Strongylocentrotus purpuratus.</title>
        <authorList>
            <person name="Murali S."/>
            <person name="Liu Y."/>
            <person name="Vee V."/>
            <person name="English A."/>
            <person name="Wang M."/>
            <person name="Skinner E."/>
            <person name="Han Y."/>
            <person name="Muzny D.M."/>
            <person name="Worley K.C."/>
            <person name="Gibbs R.A."/>
        </authorList>
    </citation>
    <scope>NUCLEOTIDE SEQUENCE</scope>
</reference>
<feature type="compositionally biased region" description="Polar residues" evidence="3">
    <location>
        <begin position="293"/>
        <end position="311"/>
    </location>
</feature>
<feature type="compositionally biased region" description="Polar residues" evidence="3">
    <location>
        <begin position="88"/>
        <end position="104"/>
    </location>
</feature>
<dbReference type="Pfam" id="PF26106">
    <property type="entry name" value="TPR_Epg5_C"/>
    <property type="match status" value="1"/>
</dbReference>
<dbReference type="GO" id="GO:0097352">
    <property type="term" value="P:autophagosome maturation"/>
    <property type="evidence" value="ECO:0000318"/>
    <property type="project" value="GO_Central"/>
</dbReference>
<feature type="compositionally biased region" description="Low complexity" evidence="3">
    <location>
        <begin position="352"/>
        <end position="363"/>
    </location>
</feature>
<dbReference type="OMA" id="LYCYEAE"/>
<feature type="compositionally biased region" description="Basic and acidic residues" evidence="3">
    <location>
        <begin position="249"/>
        <end position="264"/>
    </location>
</feature>
<name>A0A7M7MYI9_STRPU</name>
<dbReference type="InterPro" id="IPR059030">
    <property type="entry name" value="TPR_Epg5_mid"/>
</dbReference>
<feature type="compositionally biased region" description="Acidic residues" evidence="3">
    <location>
        <begin position="191"/>
        <end position="204"/>
    </location>
</feature>
<feature type="compositionally biased region" description="Polar residues" evidence="3">
    <location>
        <begin position="169"/>
        <end position="178"/>
    </location>
</feature>
<evidence type="ECO:0000259" key="4">
    <source>
        <dbReference type="Pfam" id="PF26103"/>
    </source>
</evidence>
<evidence type="ECO:0000256" key="3">
    <source>
        <dbReference type="SAM" id="MobiDB-lite"/>
    </source>
</evidence>
<feature type="compositionally biased region" description="Basic and acidic residues" evidence="3">
    <location>
        <begin position="120"/>
        <end position="140"/>
    </location>
</feature>
<dbReference type="Pfam" id="PF26103">
    <property type="entry name" value="TPR_Epg5"/>
    <property type="match status" value="1"/>
</dbReference>
<proteinExistence type="inferred from homology"/>
<accession>A0A7M7MYI9</accession>
<dbReference type="InterPro" id="IPR058750">
    <property type="entry name" value="TPR_Epg5"/>
</dbReference>
<comment type="similarity">
    <text evidence="1">Belongs to the EPG5 family.</text>
</comment>
<feature type="compositionally biased region" description="Gly residues" evidence="3">
    <location>
        <begin position="1658"/>
        <end position="1670"/>
    </location>
</feature>
<sequence length="2896" mass="324750">MAEAVRPKKRTKRKNPKSKSNAPLEEVLEEESSSKLESHSKPIDEDVKNQEESSQSESAHSISELSQDRGDKDQEHVTQKENDAGCLSLTTSVDPLSAESSKVENVTGDRTGENEESGDYMEKWMDKHEEEIPDVNKIDESVPSEEEKEPEEEFLDTAKSIKEDGQHNEAIQSASVLPSTAECDKDVGPASEEDTSPASEEDACTELHTQTSDVNEDDTVQVTSTKEETVQRQDETELEDTGATVGEEMTERDKNVSETDESKELSPSQEGDSLEEFEFLSSLSRETSIEEPPQTSVATQDENTSLETEQATAPPADEVLTPEATGPPTESIAFDPLSNSQTQQGTQEDEAAASLQQPQQSLEETPDDTAMTSAPLIAVAPEEDPLSVSGSKVQGEDTDEGNRSVEGIREATRSEVRKIVGVRTRTVAWPTESMQPMSQQELQYYYFNSMLTNHDAFVEDFVKGNYIDKHEFYDLVSNYLRARLNVGTIQAEIKGQREDYMDNVEQIWSFTQNEIPVKGQCQDDVNVKSTHTFKTVEYHEQKLKAAEYALSQLRIHVHGTYALVTYTAQLSRLQIEVFIYHLLNRSQLFRQVDSTMPVTALLMNLNSAEAQADINKLKQCISVLFAFQRRPISDSEFVELSRSWLQRMISVLLRVATLEEHLFIMNHLLRCPPGISEWASLFLQVSPPVPVRGAPQDTQLLSMEEDAASSSSSSKGQGSHGFWASPLLDHFVNMLATLMAPVRYREEFLAKMKVASTNPFSSNACDPTINWTLVDEDLESEDEESSHKLLLNEGDLVELLAQFPFTEMFSHILLVDTSADRAYNVEQVESQDMLKLVAFSSSLIQIFHTGLQTFNRSRYRQFVKRIGRLIRHTVQYVSNHWTNYKTWRVEVCRDSEDSVLPGSDPQKEITLQKIQLEVDEMFFRAVQCIMSAPRLGTWQFLADMPYSCLSPHMMWRLLWFLHHSDKGEVSSTASISVRTRAKLDEYKWDLSDSTKKAHFGKKLLNMPMSEVIYLLTTFANMASARTNKETDFVITITNEVYELAYLNKHTRDSCSKVGRELLAGMAMTHPFILTNILSLIQSHMDITGTMSVYLCSELPVYLWQPSVSDMSFIRVWILDHSPDSTENQLARLILSKLNWGYTEQEDELVLDISLHRKVALLVMEAFTKHIAEKTQAAFIASTLSWGISMVLGDVVNLDVWCWDLLNKLRLHGQDQPTPILCASGHTQETSGGHSSKAGEARAAMGVVQHGGGTSSGQNFSAPDLNSDPMLYPVNKALASKIPLACYIAVAMTKAGHNLEDFLTKGLEYLQNLVSAGCYRMCIPLIGKIVPTFIESGHQEYLLKSVKFISLIETILTADHQYSRILQKLSMSFQTECTALFSSMIATLLQASRAPGTRTPGLTETMFEFWLMILTSCKNWHTNHDVCQVLDATLEAALVCHKASNVLTQEIFMTHFRKKVPVSRAPGLLSSVMSLVSSSSPLPTMLEQHKKEFPWLAYSLMSAETRFLQESGVLQVVSQELHTNPSMTTDQALKRANQQLKSNFLVNVNQLPIYRWAQLALDTDITHPLLPVIWQMFFTLYLERMKAPGGTLERFSIGHRYFLCLSDVTFLRKLKRHLSSIADYHHNASQGHYPQGQPPRRHKMTSQVSKVEGSTLEGAVGGADGEGGGVADGKSSKDGEDFEAVADKEFHTRLIRLYQTYLLWLEEFLLHEASLYLPSLPEQYDREKLARIFTGDVDPWMEYVDWDGVSYGVDRLVTQWLQVTRPTIYKNNGLSARDQEIDATTQILHRLAQYEKPKPAPTVQAITAPVGDIPENLLVDHQAMLEFIDGDLQEMLSYANSFSTRESFNVGLDLSYIELLPTLYHNSEIQTRLEIPCKSAVSSRHRCLGPAKILIRHQECKVSDAVKRKLDENRTEYKQLSIETESPPPPVICSAAVHIENAITDLINVSRESMGEERVAINQVGVALLYHLANKMNDDCRHYPPTRQFFTSCIEILGQEFVRPYPEEAQTLLHEILTNHKLAGVLAPNFVPCNCPSTFVHMYTEVVRATANDMQDLAFMLLTKFDIGHWLKQHHPTHSTCSHLITTIGEALTACGLGEETDSRPLPHYEVYRSHLQTVFLYNFPQHYADVMHIVIKGMEEKSLKLKVLEDVLKTLDCPVLPDFGDIGQKQVEKLVQEETLISLNELVQSLEWMGNYFSRQRHSKQELLQFGLYSHWKDFMPALSSFLGYLALNCVLKEAKRLQETNRNIEIGIKKLWDLVLSFFAPWVGPAEAALPAKPGQFEVLPAWSEGDVESALVMVTLFAETTSFMQALFHNAQQPATTNILSMFWSYYVRSLAKKGVREDILYAYHRAMAGLPWAEFYPDVYCMESMIKMYEAGLESCLLFLASIFHRIQWTGILECIIARGDLQTANQFLSALLSMLIIFGNSVPIMHSQGSSIKVLVAEAHQFPWYLLDESCYHSATMWQLKKSNSRSVLEELSAGSILSLMRAVAGVGSTEASNPRLASKQAAYIGLVVGLMCQCSQNREVRAEQFTTPLHGLLYDITLISSSAGPSVESSTHLSSLLTTVLSLLNGCSPITGAPDSIVRGLTAWLATCANSNLVLQIISVACNTLASTKHMAVIIEACIDSYFATVKPPPNDTTHGWAGVVSVLQIPQLSHDEFLGQCLEGGAYLTLFAYLAQKLPQCRSLEEETAIHTKLIDWCINCTPSRENEYKVLLWWYKAMELTVRMINFGAPESNLSRSLNNLAPAIMALGEDRRSAGILGALGFGKHSQLSFRFRLAARSLAVFIMAQLPKEGIRMVANAPGALVYPSTTRSTRGSSGSIQQGMKLLDSALENRSYMDLKAITEYVRRFILDDHHCLPDGASFTSYLASNLFPERACLNVVCQRNANVTS</sequence>
<evidence type="ECO:0000259" key="5">
    <source>
        <dbReference type="Pfam" id="PF26573"/>
    </source>
</evidence>
<reference evidence="6" key="2">
    <citation type="submission" date="2021-01" db="UniProtKB">
        <authorList>
            <consortium name="EnsemblMetazoa"/>
        </authorList>
    </citation>
    <scope>IDENTIFICATION</scope>
</reference>